<keyword evidence="1" id="KW-0472">Membrane</keyword>
<feature type="transmembrane region" description="Helical" evidence="1">
    <location>
        <begin position="60"/>
        <end position="75"/>
    </location>
</feature>
<gene>
    <name evidence="2" type="ORF">LCR_09835</name>
</gene>
<comment type="caution">
    <text evidence="2">The sequence shown here is derived from an EMBL/GenBank/DDBJ whole genome shotgun (WGS) entry which is preliminary data.</text>
</comment>
<evidence type="ECO:0000256" key="1">
    <source>
        <dbReference type="SAM" id="Phobius"/>
    </source>
</evidence>
<evidence type="ECO:0000313" key="2">
    <source>
        <dbReference type="EMBL" id="KXU81967.1"/>
    </source>
</evidence>
<dbReference type="RefSeq" id="WP_026457246.1">
    <property type="nucleotide sequence ID" value="NZ_JMGO02000002.1"/>
</dbReference>
<feature type="transmembrane region" description="Helical" evidence="1">
    <location>
        <begin position="132"/>
        <end position="149"/>
    </location>
</feature>
<evidence type="ECO:0000313" key="3">
    <source>
        <dbReference type="Proteomes" id="UP000078435"/>
    </source>
</evidence>
<name>A0A175VNC3_AEREN</name>
<feature type="transmembrane region" description="Helical" evidence="1">
    <location>
        <begin position="155"/>
        <end position="178"/>
    </location>
</feature>
<accession>A0A175VNC3</accession>
<protein>
    <submittedName>
        <fullName evidence="2">DNA gyrase subunit B</fullName>
    </submittedName>
</protein>
<proteinExistence type="predicted"/>
<organism evidence="2 3">
    <name type="scientific">Aeromonas enteropelogenes</name>
    <name type="common">Aeromonas trota</name>
    <dbReference type="NCBI Taxonomy" id="29489"/>
    <lineage>
        <taxon>Bacteria</taxon>
        <taxon>Pseudomonadati</taxon>
        <taxon>Pseudomonadota</taxon>
        <taxon>Gammaproteobacteria</taxon>
        <taxon>Aeromonadales</taxon>
        <taxon>Aeromonadaceae</taxon>
        <taxon>Aeromonas</taxon>
    </lineage>
</organism>
<keyword evidence="1" id="KW-1133">Transmembrane helix</keyword>
<feature type="transmembrane region" description="Helical" evidence="1">
    <location>
        <begin position="81"/>
        <end position="100"/>
    </location>
</feature>
<keyword evidence="1" id="KW-0812">Transmembrane</keyword>
<dbReference type="OrthoDB" id="8537043at2"/>
<dbReference type="EMBL" id="JMGO02000002">
    <property type="protein sequence ID" value="KXU81967.1"/>
    <property type="molecule type" value="Genomic_DNA"/>
</dbReference>
<dbReference type="Proteomes" id="UP000078435">
    <property type="component" value="Unassembled WGS sequence"/>
</dbReference>
<feature type="transmembrane region" description="Helical" evidence="1">
    <location>
        <begin position="35"/>
        <end position="53"/>
    </location>
</feature>
<dbReference type="AlphaFoldDB" id="A0A175VNC3"/>
<sequence length="188" mass="21259">MVRRFNLLAGALLLLYPLLVYFCLSSGEGQLLTLLLLPLFAIRLIAGSAMPVAWQWATRWLGATGLLLVLLNLWFREHDWLLYYPLAVNATLLALFGASLRQPMTMVERLARLTTPDLPEQGVSYTRKVTQVWCLFFIANGALSGWTIWQGDLALWSLYNGLISYLLMGALMGGEWLIRQRVMKRGTP</sequence>
<reference evidence="2 3" key="1">
    <citation type="submission" date="2016-02" db="EMBL/GenBank/DDBJ databases">
        <title>Draft genome sequence of Aeromonas trota strain 1999lcr isolated from cerebrospinal fluid (CSF).</title>
        <authorList>
            <person name="Dallagassa C.B."/>
            <person name="Prediger K.C."/>
            <person name="Weiss V.A."/>
            <person name="Assis F.E."/>
            <person name="Baura V."/>
            <person name="Cruz L.M."/>
            <person name="Souza E.M."/>
            <person name="Pedrosa F.O."/>
            <person name="Fadel-Picheth C.M."/>
        </authorList>
    </citation>
    <scope>NUCLEOTIDE SEQUENCE [LARGE SCALE GENOMIC DNA]</scope>
    <source>
        <strain evidence="2 3">1999lcr</strain>
    </source>
</reference>